<keyword evidence="2" id="KW-0560">Oxidoreductase</keyword>
<dbReference type="GO" id="GO:0016491">
    <property type="term" value="F:oxidoreductase activity"/>
    <property type="evidence" value="ECO:0007669"/>
    <property type="project" value="UniProtKB-KW"/>
</dbReference>
<dbReference type="Proteomes" id="UP001279642">
    <property type="component" value="Unassembled WGS sequence"/>
</dbReference>
<dbReference type="RefSeq" id="WP_320510284.1">
    <property type="nucleotide sequence ID" value="NZ_JAXCLW010000008.1"/>
</dbReference>
<feature type="transmembrane region" description="Helical" evidence="1">
    <location>
        <begin position="84"/>
        <end position="104"/>
    </location>
</feature>
<dbReference type="PANTHER" id="PTHR38095">
    <property type="entry name" value="ANAEROBIC DIMETHYL SULFOXIDE REDUCTASE CHAIN YNFH"/>
    <property type="match status" value="1"/>
</dbReference>
<feature type="transmembrane region" description="Helical" evidence="1">
    <location>
        <begin position="273"/>
        <end position="294"/>
    </location>
</feature>
<evidence type="ECO:0000256" key="1">
    <source>
        <dbReference type="SAM" id="Phobius"/>
    </source>
</evidence>
<keyword evidence="1" id="KW-0812">Transmembrane</keyword>
<evidence type="ECO:0000313" key="3">
    <source>
        <dbReference type="Proteomes" id="UP001279642"/>
    </source>
</evidence>
<keyword evidence="3" id="KW-1185">Reference proteome</keyword>
<feature type="transmembrane region" description="Helical" evidence="1">
    <location>
        <begin position="145"/>
        <end position="167"/>
    </location>
</feature>
<feature type="transmembrane region" description="Helical" evidence="1">
    <location>
        <begin position="110"/>
        <end position="133"/>
    </location>
</feature>
<feature type="transmembrane region" description="Helical" evidence="1">
    <location>
        <begin position="38"/>
        <end position="63"/>
    </location>
</feature>
<proteinExistence type="predicted"/>
<name>A0ABU5EGF7_9PROT</name>
<feature type="transmembrane region" description="Helical" evidence="1">
    <location>
        <begin position="7"/>
        <end position="26"/>
    </location>
</feature>
<dbReference type="PANTHER" id="PTHR38095:SF1">
    <property type="entry name" value="ANAEROBIC DIMETHYL SULFOXIDE REDUCTASE CHAIN YNFH"/>
    <property type="match status" value="1"/>
</dbReference>
<keyword evidence="1" id="KW-1133">Transmembrane helix</keyword>
<reference evidence="2 3" key="1">
    <citation type="journal article" date="2016" name="Antonie Van Leeuwenhoek">
        <title>Dongia soli sp. nov., isolated from soil from Dokdo, Korea.</title>
        <authorList>
            <person name="Kim D.U."/>
            <person name="Lee H."/>
            <person name="Kim H."/>
            <person name="Kim S.G."/>
            <person name="Ka J.O."/>
        </authorList>
    </citation>
    <scope>NUCLEOTIDE SEQUENCE [LARGE SCALE GENOMIC DNA]</scope>
    <source>
        <strain evidence="2 3">D78</strain>
    </source>
</reference>
<feature type="transmembrane region" description="Helical" evidence="1">
    <location>
        <begin position="173"/>
        <end position="191"/>
    </location>
</feature>
<dbReference type="EC" id="1.8.5.3" evidence="2"/>
<dbReference type="EMBL" id="JAXCLW010000008">
    <property type="protein sequence ID" value="MDY0885210.1"/>
    <property type="molecule type" value="Genomic_DNA"/>
</dbReference>
<gene>
    <name evidence="2" type="ORF">SMD27_20380</name>
</gene>
<comment type="caution">
    <text evidence="2">The sequence shown here is derived from an EMBL/GenBank/DDBJ whole genome shotgun (WGS) entry which is preliminary data.</text>
</comment>
<protein>
    <submittedName>
        <fullName evidence="2">DmsC/YnfH family molybdoenzyme membrane anchor subunit</fullName>
        <ecNumber evidence="2">1.8.5.3</ecNumber>
    </submittedName>
</protein>
<feature type="transmembrane region" description="Helical" evidence="1">
    <location>
        <begin position="248"/>
        <end position="267"/>
    </location>
</feature>
<dbReference type="Pfam" id="PF04976">
    <property type="entry name" value="DmsC"/>
    <property type="match status" value="1"/>
</dbReference>
<accession>A0ABU5EGF7</accession>
<dbReference type="InterPro" id="IPR007059">
    <property type="entry name" value="DmsC"/>
</dbReference>
<organism evidence="2 3">
    <name type="scientific">Dongia soli</name>
    <dbReference type="NCBI Taxonomy" id="600628"/>
    <lineage>
        <taxon>Bacteria</taxon>
        <taxon>Pseudomonadati</taxon>
        <taxon>Pseudomonadota</taxon>
        <taxon>Alphaproteobacteria</taxon>
        <taxon>Rhodospirillales</taxon>
        <taxon>Dongiaceae</taxon>
        <taxon>Dongia</taxon>
    </lineage>
</organism>
<evidence type="ECO:0000313" key="2">
    <source>
        <dbReference type="EMBL" id="MDY0885210.1"/>
    </source>
</evidence>
<sequence length="311" mass="34327">MHPAYSVIFFTSASGGGYGLLFWLGLLGAGSYLPTNRWFAVFAFTFALLMVSAGLVASTFHLGRPERAWRAFSQWRSSWLSREGVMSLVTYMPAGLMAIVWILYERILSWVGLLLCLCTLLTILCTAMIYASLKPIRRWRHPLTPVGYLMIGLGSGALWLSCFTRLFDGGLPCAWIAFGMLLVGAAVKLLYWQDIDHERPVSTAATATGLGDPGKVRLFAAPHTSENYLQREMAFQIGRKHAGKLRRWSLVAGFLVPALLALLSRFLPTGPAMLVLLLAVISNGIGVLVERWLFFAEARHTVTLYYGADAA</sequence>
<keyword evidence="1" id="KW-0472">Membrane</keyword>